<name>F0F1S1_9NEIS</name>
<evidence type="ECO:0000313" key="3">
    <source>
        <dbReference type="Proteomes" id="UP000004088"/>
    </source>
</evidence>
<keyword evidence="1" id="KW-1133">Transmembrane helix</keyword>
<protein>
    <submittedName>
        <fullName evidence="2">Uncharacterized protein</fullName>
    </submittedName>
</protein>
<reference evidence="2 3" key="1">
    <citation type="submission" date="2011-01" db="EMBL/GenBank/DDBJ databases">
        <authorList>
            <person name="Muzny D."/>
            <person name="Qin X."/>
            <person name="Deng J."/>
            <person name="Jiang H."/>
            <person name="Liu Y."/>
            <person name="Qu J."/>
            <person name="Song X.-Z."/>
            <person name="Zhang L."/>
            <person name="Thornton R."/>
            <person name="Coyle M."/>
            <person name="Francisco L."/>
            <person name="Jackson L."/>
            <person name="Javaid M."/>
            <person name="Korchina V."/>
            <person name="Kovar C."/>
            <person name="Mata R."/>
            <person name="Mathew T."/>
            <person name="Ngo R."/>
            <person name="Nguyen L."/>
            <person name="Nguyen N."/>
            <person name="Okwuonu G."/>
            <person name="Ongeri F."/>
            <person name="Pham C."/>
            <person name="Simmons D."/>
            <person name="Wilczek-Boney K."/>
            <person name="Hale W."/>
            <person name="Jakkamsetti A."/>
            <person name="Pham P."/>
            <person name="Ruth R."/>
            <person name="San Lucas F."/>
            <person name="Warren J."/>
            <person name="Zhang J."/>
            <person name="Zhao Z."/>
            <person name="Zhou C."/>
            <person name="Zhu D."/>
            <person name="Lee S."/>
            <person name="Bess C."/>
            <person name="Blankenburg K."/>
            <person name="Forbes L."/>
            <person name="Fu Q."/>
            <person name="Gubbala S."/>
            <person name="Hirani K."/>
            <person name="Jayaseelan J.C."/>
            <person name="Lara F."/>
            <person name="Munidasa M."/>
            <person name="Palculict T."/>
            <person name="Patil S."/>
            <person name="Pu L.-L."/>
            <person name="Saada N."/>
            <person name="Tang L."/>
            <person name="Weissenberger G."/>
            <person name="Zhu Y."/>
            <person name="Hemphill L."/>
            <person name="Shang Y."/>
            <person name="Youmans B."/>
            <person name="Ayvaz T."/>
            <person name="Ross M."/>
            <person name="Santibanez J."/>
            <person name="Aqrawi P."/>
            <person name="Gross S."/>
            <person name="Joshi V."/>
            <person name="Fowler G."/>
            <person name="Nazareth L."/>
            <person name="Reid J."/>
            <person name="Worley K."/>
            <person name="Petrosino J."/>
            <person name="Highlander S."/>
            <person name="Gibbs R."/>
        </authorList>
    </citation>
    <scope>NUCLEOTIDE SEQUENCE [LARGE SCALE GENOMIC DNA]</scope>
    <source>
        <strain evidence="2 3">ATCC 33394</strain>
    </source>
</reference>
<dbReference type="HOGENOM" id="CLU_529747_0_0_4"/>
<evidence type="ECO:0000313" key="2">
    <source>
        <dbReference type="EMBL" id="EGC16462.1"/>
    </source>
</evidence>
<comment type="caution">
    <text evidence="2">The sequence shown here is derived from an EMBL/GenBank/DDBJ whole genome shotgun (WGS) entry which is preliminary data.</text>
</comment>
<keyword evidence="1" id="KW-0472">Membrane</keyword>
<evidence type="ECO:0000256" key="1">
    <source>
        <dbReference type="SAM" id="Phobius"/>
    </source>
</evidence>
<keyword evidence="1" id="KW-0812">Transmembrane</keyword>
<dbReference type="AlphaFoldDB" id="F0F1S1"/>
<feature type="transmembrane region" description="Helical" evidence="1">
    <location>
        <begin position="157"/>
        <end position="178"/>
    </location>
</feature>
<proteinExistence type="predicted"/>
<dbReference type="Proteomes" id="UP000004088">
    <property type="component" value="Unassembled WGS sequence"/>
</dbReference>
<gene>
    <name evidence="2" type="ORF">HMPREF9098_2056</name>
</gene>
<sequence length="514" mass="59336">MKHRPPTDKVESKQTPPTRPLLRLSLILWLISLPLPAFYIDEENSLWLGIFVLLVGLPLGWLGAGLAGLAVYANVFYYYAFRKLSANKTPRISIILMLLFASLSVFLQVVMVSELPSYAPVFAWGWGAVVWAMSLVALACAAWLPERFKSRRYMLPATLALLALFAAVASGLFILKYIQYQRANDDERRRYLPTFAAFSVARFSGLPYIKPPENLNITPDTVFELQGNLIEGQENMYLLIKEVSGKDKPLAIYDLPRKFQYGNYSWRFIIHRDFFDLYELTLKRQPDYIYRARLVNPNQFEHVLTDARTNRILWQAPVNFRDTYDKYPDYDLDALFNPKIKPEIRREKHVWQEEVFNQSCPSQPYTADPEIHDAVQWQGRILKIVRSHGRHNQHNETPGDLLPVYCSKHYALFLYYYSGLNVEEEYRVFRGWILDRNTSEALADIDFTYKSKSNTDYPALTDSGELPPGINFQNTRLTRYLPKPCNNDASKDCGDAALVIPTNRGDINVFINPI</sequence>
<dbReference type="STRING" id="888741.HMPREF9098_2056"/>
<feature type="transmembrane region" description="Helical" evidence="1">
    <location>
        <begin position="123"/>
        <end position="145"/>
    </location>
</feature>
<keyword evidence="3" id="KW-1185">Reference proteome</keyword>
<organism evidence="2 3">
    <name type="scientific">Kingella denitrificans ATCC 33394</name>
    <dbReference type="NCBI Taxonomy" id="888741"/>
    <lineage>
        <taxon>Bacteria</taxon>
        <taxon>Pseudomonadati</taxon>
        <taxon>Pseudomonadota</taxon>
        <taxon>Betaproteobacteria</taxon>
        <taxon>Neisseriales</taxon>
        <taxon>Neisseriaceae</taxon>
        <taxon>Kingella</taxon>
    </lineage>
</organism>
<accession>F0F1S1</accession>
<dbReference type="RefSeq" id="WP_003784141.1">
    <property type="nucleotide sequence ID" value="NZ_GL870929.1"/>
</dbReference>
<feature type="transmembrane region" description="Helical" evidence="1">
    <location>
        <begin position="21"/>
        <end position="40"/>
    </location>
</feature>
<feature type="transmembrane region" description="Helical" evidence="1">
    <location>
        <begin position="91"/>
        <end position="111"/>
    </location>
</feature>
<dbReference type="EMBL" id="AEWV01000041">
    <property type="protein sequence ID" value="EGC16462.1"/>
    <property type="molecule type" value="Genomic_DNA"/>
</dbReference>
<feature type="transmembrane region" description="Helical" evidence="1">
    <location>
        <begin position="46"/>
        <end position="79"/>
    </location>
</feature>